<dbReference type="InterPro" id="IPR018253">
    <property type="entry name" value="DnaJ_domain_CS"/>
</dbReference>
<keyword evidence="3" id="KW-0256">Endoplasmic reticulum</keyword>
<evidence type="ECO:0000256" key="7">
    <source>
        <dbReference type="SAM" id="MobiDB-lite"/>
    </source>
</evidence>
<dbReference type="InterPro" id="IPR015399">
    <property type="entry name" value="DUF1977_DnaJ-like"/>
</dbReference>
<dbReference type="InterPro" id="IPR019734">
    <property type="entry name" value="TPR_rpt"/>
</dbReference>
<feature type="compositionally biased region" description="Low complexity" evidence="7">
    <location>
        <begin position="60"/>
        <end position="72"/>
    </location>
</feature>
<dbReference type="PROSITE" id="PS50005">
    <property type="entry name" value="TPR"/>
    <property type="match status" value="1"/>
</dbReference>
<dbReference type="PRINTS" id="PR00625">
    <property type="entry name" value="JDOMAIN"/>
</dbReference>
<dbReference type="Pfam" id="PF00226">
    <property type="entry name" value="DnaJ"/>
    <property type="match status" value="1"/>
</dbReference>
<dbReference type="InterPro" id="IPR036869">
    <property type="entry name" value="J_dom_sf"/>
</dbReference>
<dbReference type="SUPFAM" id="SSF46565">
    <property type="entry name" value="Chaperone J-domain"/>
    <property type="match status" value="1"/>
</dbReference>
<dbReference type="Gene3D" id="1.10.287.110">
    <property type="entry name" value="DnaJ domain"/>
    <property type="match status" value="1"/>
</dbReference>
<feature type="domain" description="J" evidence="9">
    <location>
        <begin position="110"/>
        <end position="174"/>
    </location>
</feature>
<comment type="subcellular location">
    <subcellularLocation>
        <location evidence="1">Endoplasmic reticulum membrane</location>
        <topology evidence="1">Single-pass membrane protein</topology>
    </subcellularLocation>
</comment>
<keyword evidence="4 8" id="KW-1133">Transmembrane helix</keyword>
<dbReference type="PROSITE" id="PS00636">
    <property type="entry name" value="DNAJ_1"/>
    <property type="match status" value="1"/>
</dbReference>
<evidence type="ECO:0000256" key="3">
    <source>
        <dbReference type="ARBA" id="ARBA00022824"/>
    </source>
</evidence>
<proteinExistence type="predicted"/>
<sequence length="359" mass="41601">MDGNKDDAQKCLNIGKAALAVGDVQRARKFLSKARRLDPSLAVDEHLAACNQENGKEPETPTSNPSETTETNEINRKKAEHSNGNSSGRVSKGYNEEQLEIVRQIKRNKDYYAILGLEKSCSVEEVRKAYRKLSLKVHPDKNKAPGAEEAFKAVSKAFQCLSDEEMRRNYDITGPPEDFELQQQQQHYARRRRTHQGFYGEEFDPDEIFRQFFFGGGQTDFFSRTHVARARAAAASQGGRTHDGGFNMLTLLQILPILILFLVTYLPYNEPLYSLDNSYPYQYRKVTKEFGVQYFVKSVDFDKEYPPDTTQRTNLELHVIRDYRNHLARYCQVELQRRQWTGQKETPFCDKLRQFERVR</sequence>
<dbReference type="SMART" id="SM00271">
    <property type="entry name" value="DnaJ"/>
    <property type="match status" value="1"/>
</dbReference>
<evidence type="ECO:0000256" key="4">
    <source>
        <dbReference type="ARBA" id="ARBA00022989"/>
    </source>
</evidence>
<name>A0A0D6QTS5_ARACU</name>
<dbReference type="CDD" id="cd06257">
    <property type="entry name" value="DnaJ"/>
    <property type="match status" value="1"/>
</dbReference>
<organism evidence="10">
    <name type="scientific">Araucaria cunninghamii</name>
    <name type="common">Hoop pine</name>
    <name type="synonym">Moreton Bay pine</name>
    <dbReference type="NCBI Taxonomy" id="56994"/>
    <lineage>
        <taxon>Eukaryota</taxon>
        <taxon>Viridiplantae</taxon>
        <taxon>Streptophyta</taxon>
        <taxon>Embryophyta</taxon>
        <taxon>Tracheophyta</taxon>
        <taxon>Spermatophyta</taxon>
        <taxon>Pinopsida</taxon>
        <taxon>Pinidae</taxon>
        <taxon>Conifers II</taxon>
        <taxon>Araucariales</taxon>
        <taxon>Araucariaceae</taxon>
        <taxon>Araucaria</taxon>
    </lineage>
</organism>
<dbReference type="EMBL" id="GCKF01045121">
    <property type="protein sequence ID" value="JAG93929.1"/>
    <property type="molecule type" value="Transcribed_RNA"/>
</dbReference>
<evidence type="ECO:0000256" key="8">
    <source>
        <dbReference type="SAM" id="Phobius"/>
    </source>
</evidence>
<dbReference type="InterPro" id="IPR051100">
    <property type="entry name" value="DnaJ_subfamily_B/C"/>
</dbReference>
<evidence type="ECO:0000259" key="9">
    <source>
        <dbReference type="PROSITE" id="PS50076"/>
    </source>
</evidence>
<feature type="region of interest" description="Disordered" evidence="7">
    <location>
        <begin position="50"/>
        <end position="92"/>
    </location>
</feature>
<evidence type="ECO:0000256" key="5">
    <source>
        <dbReference type="ARBA" id="ARBA00023136"/>
    </source>
</evidence>
<dbReference type="GO" id="GO:0071218">
    <property type="term" value="P:cellular response to misfolded protein"/>
    <property type="evidence" value="ECO:0007669"/>
    <property type="project" value="TreeGrafter"/>
</dbReference>
<dbReference type="Pfam" id="PF09320">
    <property type="entry name" value="DUF1977"/>
    <property type="match status" value="1"/>
</dbReference>
<feature type="repeat" description="TPR" evidence="6">
    <location>
        <begin position="8"/>
        <end position="41"/>
    </location>
</feature>
<keyword evidence="5 8" id="KW-0472">Membrane</keyword>
<feature type="transmembrane region" description="Helical" evidence="8">
    <location>
        <begin position="246"/>
        <end position="268"/>
    </location>
</feature>
<reference evidence="10" key="1">
    <citation type="submission" date="2015-03" db="EMBL/GenBank/DDBJ databases">
        <title>A transcriptome of Araucaria cunninghamii, an australian fine timber species.</title>
        <authorList>
            <person name="Jing Yi C.J.Y."/>
            <person name="Yin San L.Y.S."/>
            <person name="Abdul Karim S.S."/>
            <person name="Wan Azmi N.N."/>
            <person name="Hercus R.R."/>
            <person name="Croft L.L."/>
        </authorList>
    </citation>
    <scope>NUCLEOTIDE SEQUENCE</scope>
    <source>
        <strain evidence="10">MI0301</strain>
        <tissue evidence="10">Leaf</tissue>
    </source>
</reference>
<dbReference type="GO" id="GO:0030544">
    <property type="term" value="F:Hsp70 protein binding"/>
    <property type="evidence" value="ECO:0007669"/>
    <property type="project" value="TreeGrafter"/>
</dbReference>
<dbReference type="AlphaFoldDB" id="A0A0D6QTS5"/>
<evidence type="ECO:0000256" key="1">
    <source>
        <dbReference type="ARBA" id="ARBA00004389"/>
    </source>
</evidence>
<dbReference type="GO" id="GO:0005789">
    <property type="term" value="C:endoplasmic reticulum membrane"/>
    <property type="evidence" value="ECO:0007669"/>
    <property type="project" value="UniProtKB-SubCell"/>
</dbReference>
<dbReference type="PANTHER" id="PTHR43908">
    <property type="entry name" value="AT29763P-RELATED"/>
    <property type="match status" value="1"/>
</dbReference>
<keyword evidence="6" id="KW-0802">TPR repeat</keyword>
<dbReference type="InterPro" id="IPR001623">
    <property type="entry name" value="DnaJ_domain"/>
</dbReference>
<accession>A0A0D6QTS5</accession>
<evidence type="ECO:0000256" key="6">
    <source>
        <dbReference type="PROSITE-ProRule" id="PRU00339"/>
    </source>
</evidence>
<evidence type="ECO:0000256" key="2">
    <source>
        <dbReference type="ARBA" id="ARBA00022692"/>
    </source>
</evidence>
<dbReference type="PROSITE" id="PS50076">
    <property type="entry name" value="DNAJ_2"/>
    <property type="match status" value="1"/>
</dbReference>
<protein>
    <recommendedName>
        <fullName evidence="9">J domain-containing protein</fullName>
    </recommendedName>
</protein>
<dbReference type="PANTHER" id="PTHR43908:SF5">
    <property type="entry name" value="CHAPERONE PROTEIN DNAJ 49"/>
    <property type="match status" value="1"/>
</dbReference>
<evidence type="ECO:0000313" key="10">
    <source>
        <dbReference type="EMBL" id="JAG93929.1"/>
    </source>
</evidence>
<keyword evidence="2 8" id="KW-0812">Transmembrane</keyword>